<name>A0A5C8I339_9MICO</name>
<reference evidence="4 5" key="1">
    <citation type="submission" date="2019-08" db="EMBL/GenBank/DDBJ databases">
        <authorList>
            <person name="Dong K."/>
        </authorList>
    </citation>
    <scope>NUCLEOTIDE SEQUENCE [LARGE SCALE GENOMIC DNA]</scope>
    <source>
        <strain evidence="4 5">JCM14558</strain>
    </source>
</reference>
<proteinExistence type="predicted"/>
<dbReference type="InterPro" id="IPR039424">
    <property type="entry name" value="SBP_5"/>
</dbReference>
<evidence type="ECO:0000313" key="5">
    <source>
        <dbReference type="Proteomes" id="UP000321034"/>
    </source>
</evidence>
<dbReference type="Gene3D" id="3.40.190.10">
    <property type="entry name" value="Periplasmic binding protein-like II"/>
    <property type="match status" value="1"/>
</dbReference>
<dbReference type="GO" id="GO:0015833">
    <property type="term" value="P:peptide transport"/>
    <property type="evidence" value="ECO:0007669"/>
    <property type="project" value="TreeGrafter"/>
</dbReference>
<dbReference type="PANTHER" id="PTHR30290:SF65">
    <property type="entry name" value="MONOACYL PHOSPHATIDYLINOSITOL TETRAMANNOSIDE-BINDING PROTEIN LPQW-RELATED"/>
    <property type="match status" value="1"/>
</dbReference>
<feature type="chain" id="PRO_5038743218" description="Solute-binding protein family 5 domain-containing protein" evidence="2">
    <location>
        <begin position="47"/>
        <end position="590"/>
    </location>
</feature>
<protein>
    <recommendedName>
        <fullName evidence="3">Solute-binding protein family 5 domain-containing protein</fullName>
    </recommendedName>
</protein>
<dbReference type="SUPFAM" id="SSF53850">
    <property type="entry name" value="Periplasmic binding protein-like II"/>
    <property type="match status" value="1"/>
</dbReference>
<dbReference type="GO" id="GO:1904680">
    <property type="term" value="F:peptide transmembrane transporter activity"/>
    <property type="evidence" value="ECO:0007669"/>
    <property type="project" value="TreeGrafter"/>
</dbReference>
<dbReference type="InterPro" id="IPR000914">
    <property type="entry name" value="SBP_5_dom"/>
</dbReference>
<dbReference type="PANTHER" id="PTHR30290">
    <property type="entry name" value="PERIPLASMIC BINDING COMPONENT OF ABC TRANSPORTER"/>
    <property type="match status" value="1"/>
</dbReference>
<keyword evidence="5" id="KW-1185">Reference proteome</keyword>
<evidence type="ECO:0000259" key="3">
    <source>
        <dbReference type="Pfam" id="PF00496"/>
    </source>
</evidence>
<feature type="domain" description="Solute-binding protein family 5" evidence="3">
    <location>
        <begin position="114"/>
        <end position="486"/>
    </location>
</feature>
<comment type="caution">
    <text evidence="4">The sequence shown here is derived from an EMBL/GenBank/DDBJ whole genome shotgun (WGS) entry which is preliminary data.</text>
</comment>
<evidence type="ECO:0000256" key="1">
    <source>
        <dbReference type="SAM" id="MobiDB-lite"/>
    </source>
</evidence>
<dbReference type="AlphaFoldDB" id="A0A5C8I339"/>
<feature type="region of interest" description="Disordered" evidence="1">
    <location>
        <begin position="1"/>
        <end position="20"/>
    </location>
</feature>
<organism evidence="4 5">
    <name type="scientific">Microbacterium hatanonis</name>
    <dbReference type="NCBI Taxonomy" id="404366"/>
    <lineage>
        <taxon>Bacteria</taxon>
        <taxon>Bacillati</taxon>
        <taxon>Actinomycetota</taxon>
        <taxon>Actinomycetes</taxon>
        <taxon>Micrococcales</taxon>
        <taxon>Microbacteriaceae</taxon>
        <taxon>Microbacterium</taxon>
    </lineage>
</organism>
<dbReference type="Pfam" id="PF00496">
    <property type="entry name" value="SBP_bac_5"/>
    <property type="match status" value="1"/>
</dbReference>
<feature type="signal peptide" evidence="2">
    <location>
        <begin position="1"/>
        <end position="46"/>
    </location>
</feature>
<keyword evidence="2" id="KW-0732">Signal</keyword>
<accession>A0A5C8I339</accession>
<dbReference type="EMBL" id="VRSV01000001">
    <property type="protein sequence ID" value="TXK13437.1"/>
    <property type="molecule type" value="Genomic_DNA"/>
</dbReference>
<dbReference type="Gene3D" id="3.10.105.10">
    <property type="entry name" value="Dipeptide-binding Protein, Domain 3"/>
    <property type="match status" value="1"/>
</dbReference>
<sequence>MCDDSQGFSRRRSTSFMGSGRKPKNIVRAAVAAVAVVALLSGCTAAAPPTEPEPTPPPTTATVGVVGQFTSFNPETSQGATHANLAVSQYLHESFAYIGDDLQVTGNTGFGEVEKISDDPLTVVYSLHEGRKWSDGTLVTMEDLLFGWAVNTGWFDDAAYDEQGDVVSGTRYFDTANTESLNSDTERAEIDTRKRTMTVTYDDPFADWNRQWLLDRPLHVVAEKAGVSAGDILRVIREAPKGDPEAPAEPNAVLLAAGRAWSTGFDVDPAAPDLSGAVSNGPYMVESLQSDRLELVRNPVYEGANYPAIDRLTVRFFPDEQSQLDAVQAGEVDVANLGNVSEATIGRLQSAGAEVLTGARPRTLSLIFVDEADRMDDTTREALMLSLDRKQLVEDSVGGVNPDAAPLRSFISSAASGSAYRDLIADNGSPGDGPDVNRATSLLDGDEPQVRIRYEPTDTVAAHLFAEIARMAEAVGIDVRPAGDDDQADAELVSADVSDSLYETARQRVTGGAGGVDAVRALLEMRQSTDPEHVIEVGQDVDRALFDDLYGMPLVEASGVVAHSAKVSGVAYTSSLWAAPSEFWSWQPVE</sequence>
<dbReference type="Proteomes" id="UP000321034">
    <property type="component" value="Unassembled WGS sequence"/>
</dbReference>
<gene>
    <name evidence="4" type="ORF">FVP77_08565</name>
</gene>
<evidence type="ECO:0000313" key="4">
    <source>
        <dbReference type="EMBL" id="TXK13437.1"/>
    </source>
</evidence>
<evidence type="ECO:0000256" key="2">
    <source>
        <dbReference type="SAM" id="SignalP"/>
    </source>
</evidence>
<dbReference type="OrthoDB" id="7888869at2"/>